<comment type="caution">
    <text evidence="2">The sequence shown here is derived from an EMBL/GenBank/DDBJ whole genome shotgun (WGS) entry which is preliminary data.</text>
</comment>
<feature type="non-terminal residue" evidence="2">
    <location>
        <position position="107"/>
    </location>
</feature>
<organism evidence="2">
    <name type="scientific">Desulfofervidus auxilii</name>
    <dbReference type="NCBI Taxonomy" id="1621989"/>
    <lineage>
        <taxon>Bacteria</taxon>
        <taxon>Pseudomonadati</taxon>
        <taxon>Thermodesulfobacteriota</taxon>
        <taxon>Candidatus Desulfofervidia</taxon>
        <taxon>Candidatus Desulfofervidales</taxon>
        <taxon>Candidatus Desulfofervidaceae</taxon>
        <taxon>Candidatus Desulfofervidus</taxon>
    </lineage>
</organism>
<feature type="domain" description="Type I restriction enzyme R protein N-terminal" evidence="1">
    <location>
        <begin position="20"/>
        <end position="107"/>
    </location>
</feature>
<sequence>MAEEIVDFFTGKKLPDTDMERLRQKVGRFLVEEKGYDKSDIEINIIFETIANEKKIVIPIDYIIRLKGKRLILIKCFPTALITREKVTLACARLLDNYPIPLTVITD</sequence>
<evidence type="ECO:0000313" key="2">
    <source>
        <dbReference type="EMBL" id="HDD44943.1"/>
    </source>
</evidence>
<reference evidence="2" key="1">
    <citation type="journal article" date="2020" name="mSystems">
        <title>Genome- and Community-Level Interaction Insights into Carbon Utilization and Element Cycling Functions of Hydrothermarchaeota in Hydrothermal Sediment.</title>
        <authorList>
            <person name="Zhou Z."/>
            <person name="Liu Y."/>
            <person name="Xu W."/>
            <person name="Pan J."/>
            <person name="Luo Z.H."/>
            <person name="Li M."/>
        </authorList>
    </citation>
    <scope>NUCLEOTIDE SEQUENCE [LARGE SCALE GENOMIC DNA]</scope>
    <source>
        <strain evidence="2">HyVt-233</strain>
    </source>
</reference>
<gene>
    <name evidence="2" type="ORF">ENG63_08815</name>
</gene>
<protein>
    <submittedName>
        <fullName evidence="2">Adenosine deaminase</fullName>
    </submittedName>
</protein>
<name>A0A7C0U3V2_DESA2</name>
<accession>A0A7C0U3V2</accession>
<dbReference type="EMBL" id="DRBS01000323">
    <property type="protein sequence ID" value="HDD44943.1"/>
    <property type="molecule type" value="Genomic_DNA"/>
</dbReference>
<evidence type="ECO:0000259" key="1">
    <source>
        <dbReference type="Pfam" id="PF13588"/>
    </source>
</evidence>
<dbReference type="Pfam" id="PF13588">
    <property type="entry name" value="HSDR_N_2"/>
    <property type="match status" value="1"/>
</dbReference>
<dbReference type="InterPro" id="IPR029464">
    <property type="entry name" value="HSDR_N"/>
</dbReference>
<dbReference type="Proteomes" id="UP000886289">
    <property type="component" value="Unassembled WGS sequence"/>
</dbReference>
<dbReference type="AlphaFoldDB" id="A0A7C0U3V2"/>
<proteinExistence type="predicted"/>